<dbReference type="Pfam" id="PF02146">
    <property type="entry name" value="SIR2"/>
    <property type="match status" value="1"/>
</dbReference>
<evidence type="ECO:0000313" key="7">
    <source>
        <dbReference type="Proteomes" id="UP000190105"/>
    </source>
</evidence>
<dbReference type="EMBL" id="FUYH01000014">
    <property type="protein sequence ID" value="SKA93684.1"/>
    <property type="molecule type" value="Genomic_DNA"/>
</dbReference>
<evidence type="ECO:0000256" key="1">
    <source>
        <dbReference type="ARBA" id="ARBA00012928"/>
    </source>
</evidence>
<dbReference type="GO" id="GO:0046872">
    <property type="term" value="F:metal ion binding"/>
    <property type="evidence" value="ECO:0007669"/>
    <property type="project" value="UniProtKB-KW"/>
</dbReference>
<accession>A0A1T4XW00</accession>
<feature type="binding site" evidence="4">
    <location>
        <position position="119"/>
    </location>
    <ligand>
        <name>Zn(2+)</name>
        <dbReference type="ChEBI" id="CHEBI:29105"/>
    </ligand>
</feature>
<keyword evidence="4" id="KW-0479">Metal-binding</keyword>
<feature type="binding site" evidence="4">
    <location>
        <position position="104"/>
    </location>
    <ligand>
        <name>Zn(2+)</name>
        <dbReference type="ChEBI" id="CHEBI:29105"/>
    </ligand>
</feature>
<feature type="binding site" evidence="4">
    <location>
        <position position="122"/>
    </location>
    <ligand>
        <name>Zn(2+)</name>
        <dbReference type="ChEBI" id="CHEBI:29105"/>
    </ligand>
</feature>
<dbReference type="PANTHER" id="PTHR11085">
    <property type="entry name" value="NAD-DEPENDENT PROTEIN DEACYLASE SIRTUIN-5, MITOCHONDRIAL-RELATED"/>
    <property type="match status" value="1"/>
</dbReference>
<dbReference type="OrthoDB" id="9800582at2"/>
<keyword evidence="4" id="KW-0862">Zinc</keyword>
<dbReference type="AlphaFoldDB" id="A0A1T4XW00"/>
<evidence type="ECO:0000313" key="6">
    <source>
        <dbReference type="EMBL" id="SKA93684.1"/>
    </source>
</evidence>
<reference evidence="7" key="1">
    <citation type="submission" date="2017-02" db="EMBL/GenBank/DDBJ databases">
        <authorList>
            <person name="Varghese N."/>
            <person name="Submissions S."/>
        </authorList>
    </citation>
    <scope>NUCLEOTIDE SEQUENCE [LARGE SCALE GENOMIC DNA]</scope>
    <source>
        <strain evidence="7">USBA 833</strain>
    </source>
</reference>
<keyword evidence="2" id="KW-0808">Transferase</keyword>
<dbReference type="Proteomes" id="UP000190105">
    <property type="component" value="Unassembled WGS sequence"/>
</dbReference>
<dbReference type="InterPro" id="IPR050134">
    <property type="entry name" value="NAD-dep_sirtuin_deacylases"/>
</dbReference>
<dbReference type="RefSeq" id="WP_078696984.1">
    <property type="nucleotide sequence ID" value="NZ_FUYH01000014.1"/>
</dbReference>
<sequence>MNLVALTGAGISKASGIPTFNEMGNLREKLSRSFFENSPEEFYKILIEMKEKIERAEPNPAHIALAKYNIPIITMNIDGLHKKAGSKNVIEIHGNLEFVKCPKCNKLYDFDIVKKTIYCNDCKTLFQPNVVLYGDTIPLFFNAIDLIGSADELLVVGTSFYTSTATELVNRAKFAGINVTIINDKAEENVPKFLQSVFK</sequence>
<organism evidence="6 7">
    <name type="scientific">Caloramator quimbayensis</name>
    <dbReference type="NCBI Taxonomy" id="1147123"/>
    <lineage>
        <taxon>Bacteria</taxon>
        <taxon>Bacillati</taxon>
        <taxon>Bacillota</taxon>
        <taxon>Clostridia</taxon>
        <taxon>Eubacteriales</taxon>
        <taxon>Clostridiaceae</taxon>
        <taxon>Caloramator</taxon>
    </lineage>
</organism>
<evidence type="ECO:0000256" key="4">
    <source>
        <dbReference type="PROSITE-ProRule" id="PRU00236"/>
    </source>
</evidence>
<dbReference type="Gene3D" id="3.40.50.1220">
    <property type="entry name" value="TPP-binding domain"/>
    <property type="match status" value="1"/>
</dbReference>
<dbReference type="GO" id="GO:0017136">
    <property type="term" value="F:histone deacetylase activity, NAD-dependent"/>
    <property type="evidence" value="ECO:0007669"/>
    <property type="project" value="TreeGrafter"/>
</dbReference>
<keyword evidence="3" id="KW-0520">NAD</keyword>
<evidence type="ECO:0000256" key="2">
    <source>
        <dbReference type="ARBA" id="ARBA00022679"/>
    </source>
</evidence>
<evidence type="ECO:0000259" key="5">
    <source>
        <dbReference type="PROSITE" id="PS50305"/>
    </source>
</evidence>
<keyword evidence="7" id="KW-1185">Reference proteome</keyword>
<dbReference type="GO" id="GO:0070403">
    <property type="term" value="F:NAD+ binding"/>
    <property type="evidence" value="ECO:0007669"/>
    <property type="project" value="InterPro"/>
</dbReference>
<dbReference type="InterPro" id="IPR026591">
    <property type="entry name" value="Sirtuin_cat_small_dom_sf"/>
</dbReference>
<dbReference type="PROSITE" id="PS50305">
    <property type="entry name" value="SIRTUIN"/>
    <property type="match status" value="1"/>
</dbReference>
<dbReference type="Gene3D" id="3.30.1600.10">
    <property type="entry name" value="SIR2/SIRT2 'Small Domain"/>
    <property type="match status" value="1"/>
</dbReference>
<dbReference type="InterPro" id="IPR029035">
    <property type="entry name" value="DHS-like_NAD/FAD-binding_dom"/>
</dbReference>
<proteinExistence type="predicted"/>
<feature type="binding site" evidence="4">
    <location>
        <position position="101"/>
    </location>
    <ligand>
        <name>Zn(2+)</name>
        <dbReference type="ChEBI" id="CHEBI:29105"/>
    </ligand>
</feature>
<evidence type="ECO:0000256" key="3">
    <source>
        <dbReference type="ARBA" id="ARBA00023027"/>
    </source>
</evidence>
<dbReference type="PANTHER" id="PTHR11085:SF10">
    <property type="entry name" value="NAD-DEPENDENT PROTEIN DEACYLASE SIRTUIN-5, MITOCHONDRIAL-RELATED"/>
    <property type="match status" value="1"/>
</dbReference>
<dbReference type="EC" id="2.3.1.286" evidence="1"/>
<feature type="active site" description="Proton acceptor" evidence="4">
    <location>
        <position position="93"/>
    </location>
</feature>
<feature type="domain" description="Deacetylase sirtuin-type" evidence="5">
    <location>
        <begin position="1"/>
        <end position="199"/>
    </location>
</feature>
<gene>
    <name evidence="6" type="ORF">SAMN05443428_11463</name>
</gene>
<dbReference type="STRING" id="1147123.SAMN05443428_11463"/>
<dbReference type="InterPro" id="IPR003000">
    <property type="entry name" value="Sirtuin"/>
</dbReference>
<dbReference type="InterPro" id="IPR026590">
    <property type="entry name" value="Ssirtuin_cat_dom"/>
</dbReference>
<protein>
    <recommendedName>
        <fullName evidence="1">protein acetyllysine N-acetyltransferase</fullName>
        <ecNumber evidence="1">2.3.1.286</ecNumber>
    </recommendedName>
</protein>
<name>A0A1T4XW00_9CLOT</name>
<dbReference type="SUPFAM" id="SSF52467">
    <property type="entry name" value="DHS-like NAD/FAD-binding domain"/>
    <property type="match status" value="1"/>
</dbReference>